<dbReference type="InterPro" id="IPR051784">
    <property type="entry name" value="Nod_factor_ABC_transporter"/>
</dbReference>
<evidence type="ECO:0000313" key="7">
    <source>
        <dbReference type="EMBL" id="GEN81006.1"/>
    </source>
</evidence>
<feature type="transmembrane region" description="Helical" evidence="5">
    <location>
        <begin position="38"/>
        <end position="54"/>
    </location>
</feature>
<dbReference type="PANTHER" id="PTHR43229:SF3">
    <property type="entry name" value="ABC-TYPE MULTIDRUG TRANSPORT SYSTEM, PERMEASE COMPONENT"/>
    <property type="match status" value="1"/>
</dbReference>
<dbReference type="GO" id="GO:0016020">
    <property type="term" value="C:membrane"/>
    <property type="evidence" value="ECO:0007669"/>
    <property type="project" value="UniProtKB-SubCell"/>
</dbReference>
<evidence type="ECO:0000256" key="2">
    <source>
        <dbReference type="ARBA" id="ARBA00022692"/>
    </source>
</evidence>
<dbReference type="OrthoDB" id="9786643at2"/>
<sequence>MSAPTQPSPSDLRLHAVRVGLRRGWRLCLLSLRNPEDLVFYLLWGGGMAVYLILNRNVVMEGTDLGLPAVALPGIIAAVLVFGGIAGPAFSLVLEREDGTLLRAKSAPYGMDGYVTAQVVYQVSGALPMLAILLVPSAFIIDDLMPRGPLGWLVVLGLLVLGFLATMPIGMIIGSLARKPTHVSTWGMLPVLGLTLFSGVFGPVTNHAGWVQGLVQGFPTYWLGHLMRWIFLPDAAKQIELGGQWRLGPALLVLAAWAVVGLVLVPRVLRRMARRESGSAVEARMAERMQRVG</sequence>
<evidence type="ECO:0000256" key="4">
    <source>
        <dbReference type="ARBA" id="ARBA00023136"/>
    </source>
</evidence>
<feature type="transmembrane region" description="Helical" evidence="5">
    <location>
        <begin position="66"/>
        <end position="90"/>
    </location>
</feature>
<evidence type="ECO:0000313" key="8">
    <source>
        <dbReference type="Proteomes" id="UP000321484"/>
    </source>
</evidence>
<dbReference type="GO" id="GO:0140359">
    <property type="term" value="F:ABC-type transporter activity"/>
    <property type="evidence" value="ECO:0007669"/>
    <property type="project" value="InterPro"/>
</dbReference>
<feature type="transmembrane region" description="Helical" evidence="5">
    <location>
        <begin position="119"/>
        <end position="141"/>
    </location>
</feature>
<dbReference type="AlphaFoldDB" id="A0A511Z0V5"/>
<feature type="transmembrane region" description="Helical" evidence="5">
    <location>
        <begin position="251"/>
        <end position="269"/>
    </location>
</feature>
<evidence type="ECO:0000256" key="3">
    <source>
        <dbReference type="ARBA" id="ARBA00022989"/>
    </source>
</evidence>
<dbReference type="PANTHER" id="PTHR43229">
    <property type="entry name" value="NODULATION PROTEIN J"/>
    <property type="match status" value="1"/>
</dbReference>
<gene>
    <name evidence="7" type="ORF">AFE02nite_27400</name>
</gene>
<evidence type="ECO:0000256" key="1">
    <source>
        <dbReference type="ARBA" id="ARBA00004141"/>
    </source>
</evidence>
<comment type="subcellular location">
    <subcellularLocation>
        <location evidence="1">Membrane</location>
        <topology evidence="1">Multi-pass membrane protein</topology>
    </subcellularLocation>
</comment>
<organism evidence="7 8">
    <name type="scientific">Actinotalea fermentans</name>
    <dbReference type="NCBI Taxonomy" id="43671"/>
    <lineage>
        <taxon>Bacteria</taxon>
        <taxon>Bacillati</taxon>
        <taxon>Actinomycetota</taxon>
        <taxon>Actinomycetes</taxon>
        <taxon>Micrococcales</taxon>
        <taxon>Cellulomonadaceae</taxon>
        <taxon>Actinotalea</taxon>
    </lineage>
</organism>
<keyword evidence="3 5" id="KW-1133">Transmembrane helix</keyword>
<name>A0A511Z0V5_9CELL</name>
<accession>A0A511Z0V5</accession>
<dbReference type="EMBL" id="BJYK01000009">
    <property type="protein sequence ID" value="GEN81006.1"/>
    <property type="molecule type" value="Genomic_DNA"/>
</dbReference>
<feature type="transmembrane region" description="Helical" evidence="5">
    <location>
        <begin position="153"/>
        <end position="177"/>
    </location>
</feature>
<feature type="transmembrane region" description="Helical" evidence="5">
    <location>
        <begin position="183"/>
        <end position="201"/>
    </location>
</feature>
<reference evidence="7 8" key="1">
    <citation type="submission" date="2019-07" db="EMBL/GenBank/DDBJ databases">
        <title>Whole genome shotgun sequence of Actinotalea fermentans NBRC 105374.</title>
        <authorList>
            <person name="Hosoyama A."/>
            <person name="Uohara A."/>
            <person name="Ohji S."/>
            <person name="Ichikawa N."/>
        </authorList>
    </citation>
    <scope>NUCLEOTIDE SEQUENCE [LARGE SCALE GENOMIC DNA]</scope>
    <source>
        <strain evidence="7 8">NBRC 105374</strain>
    </source>
</reference>
<dbReference type="RefSeq" id="WP_052114100.1">
    <property type="nucleotide sequence ID" value="NZ_BJYK01000009.1"/>
</dbReference>
<protein>
    <submittedName>
        <fullName evidence="7">Transport permease protein</fullName>
    </submittedName>
</protein>
<dbReference type="InterPro" id="IPR013525">
    <property type="entry name" value="ABC2_TM"/>
</dbReference>
<keyword evidence="4 5" id="KW-0472">Membrane</keyword>
<comment type="caution">
    <text evidence="7">The sequence shown here is derived from an EMBL/GenBank/DDBJ whole genome shotgun (WGS) entry which is preliminary data.</text>
</comment>
<feature type="domain" description="ABC-2 type transporter transmembrane" evidence="6">
    <location>
        <begin position="62"/>
        <end position="232"/>
    </location>
</feature>
<keyword evidence="8" id="KW-1185">Reference proteome</keyword>
<proteinExistence type="predicted"/>
<keyword evidence="2 5" id="KW-0812">Transmembrane</keyword>
<dbReference type="Proteomes" id="UP000321484">
    <property type="component" value="Unassembled WGS sequence"/>
</dbReference>
<evidence type="ECO:0000256" key="5">
    <source>
        <dbReference type="SAM" id="Phobius"/>
    </source>
</evidence>
<dbReference type="Pfam" id="PF01061">
    <property type="entry name" value="ABC2_membrane"/>
    <property type="match status" value="1"/>
</dbReference>
<evidence type="ECO:0000259" key="6">
    <source>
        <dbReference type="Pfam" id="PF01061"/>
    </source>
</evidence>